<name>A0AAD1T4A7_PELCU</name>
<feature type="coiled-coil region" evidence="2">
    <location>
        <begin position="73"/>
        <end position="107"/>
    </location>
</feature>
<keyword evidence="1 2" id="KW-0175">Coiled coil</keyword>
<evidence type="ECO:0000313" key="5">
    <source>
        <dbReference type="Proteomes" id="UP001295444"/>
    </source>
</evidence>
<dbReference type="Proteomes" id="UP001295444">
    <property type="component" value="Chromosome 09"/>
</dbReference>
<feature type="region of interest" description="Disordered" evidence="3">
    <location>
        <begin position="367"/>
        <end position="396"/>
    </location>
</feature>
<dbReference type="GO" id="GO:0043122">
    <property type="term" value="P:regulation of canonical NF-kappaB signal transduction"/>
    <property type="evidence" value="ECO:0007669"/>
    <property type="project" value="UniProtKB-ARBA"/>
</dbReference>
<dbReference type="AlphaFoldDB" id="A0AAD1T4A7"/>
<dbReference type="PANTHER" id="PTHR31882:SF9">
    <property type="entry name" value="SI:CH211-153B23.7"/>
    <property type="match status" value="1"/>
</dbReference>
<dbReference type="GO" id="GO:0005737">
    <property type="term" value="C:cytoplasm"/>
    <property type="evidence" value="ECO:0007669"/>
    <property type="project" value="UniProtKB-ARBA"/>
</dbReference>
<dbReference type="GO" id="GO:0071222">
    <property type="term" value="P:cellular response to lipopolysaccharide"/>
    <property type="evidence" value="ECO:0007669"/>
    <property type="project" value="TreeGrafter"/>
</dbReference>
<evidence type="ECO:0008006" key="6">
    <source>
        <dbReference type="Google" id="ProtNLM"/>
    </source>
</evidence>
<evidence type="ECO:0000313" key="4">
    <source>
        <dbReference type="EMBL" id="CAH2315688.1"/>
    </source>
</evidence>
<feature type="region of interest" description="Disordered" evidence="3">
    <location>
        <begin position="217"/>
        <end position="240"/>
    </location>
</feature>
<sequence>MNTTSLLPYSGSYSLMEDGVADFATDWTADDVSPHNLEHQVQCPAPVTDEPNDRLDSEDNRTVITESMSVTVSDEEKLQLLNKNTELRRLNAELMKLNQQWDEIYRNTTQRMQHTVHALQEEVHSLRQHSDKLSLMLEHEQNKREFYEKSLLQEMKRNQKLQEAVRHLEKALHYKNITNRGIQNSWSGERSHSRSAWSQIMYSTFIREQWRTYQGRRGPCRPYDPLPRAPESPQHSKSELRLSDMTSVYASRLSVSTAMCCGPARAINTIGSHLKFLKTVTEIYAADYKTEHTDRERMKTENEKLRKKEREMREQMLILQEQLKIYEDDFQKERSDKQVLQRLLKSRHSAREPVLVHRCNNEAHLKGPLGGAESMSHNSSKKEQKVRGEEVFAHRF</sequence>
<evidence type="ECO:0000256" key="1">
    <source>
        <dbReference type="ARBA" id="ARBA00023054"/>
    </source>
</evidence>
<keyword evidence="5" id="KW-1185">Reference proteome</keyword>
<evidence type="ECO:0000256" key="3">
    <source>
        <dbReference type="SAM" id="MobiDB-lite"/>
    </source>
</evidence>
<dbReference type="Gene3D" id="1.20.5.990">
    <property type="entry name" value="Nemo cc2-lz domain - 1d5 darpin complex"/>
    <property type="match status" value="1"/>
</dbReference>
<accession>A0AAD1T4A7</accession>
<feature type="compositionally biased region" description="Basic and acidic residues" evidence="3">
    <location>
        <begin position="380"/>
        <end position="396"/>
    </location>
</feature>
<feature type="coiled-coil region" evidence="2">
    <location>
        <begin position="144"/>
        <end position="171"/>
    </location>
</feature>
<dbReference type="EMBL" id="OW240920">
    <property type="protein sequence ID" value="CAH2315688.1"/>
    <property type="molecule type" value="Genomic_DNA"/>
</dbReference>
<proteinExistence type="predicted"/>
<dbReference type="GO" id="GO:0006357">
    <property type="term" value="P:regulation of transcription by RNA polymerase II"/>
    <property type="evidence" value="ECO:0007669"/>
    <property type="project" value="TreeGrafter"/>
</dbReference>
<gene>
    <name evidence="4" type="ORF">PECUL_23A041067</name>
</gene>
<reference evidence="4" key="1">
    <citation type="submission" date="2022-03" db="EMBL/GenBank/DDBJ databases">
        <authorList>
            <person name="Alioto T."/>
            <person name="Alioto T."/>
            <person name="Gomez Garrido J."/>
        </authorList>
    </citation>
    <scope>NUCLEOTIDE SEQUENCE</scope>
</reference>
<organism evidence="4 5">
    <name type="scientific">Pelobates cultripes</name>
    <name type="common">Western spadefoot toad</name>
    <dbReference type="NCBI Taxonomy" id="61616"/>
    <lineage>
        <taxon>Eukaryota</taxon>
        <taxon>Metazoa</taxon>
        <taxon>Chordata</taxon>
        <taxon>Craniata</taxon>
        <taxon>Vertebrata</taxon>
        <taxon>Euteleostomi</taxon>
        <taxon>Amphibia</taxon>
        <taxon>Batrachia</taxon>
        <taxon>Anura</taxon>
        <taxon>Pelobatoidea</taxon>
        <taxon>Pelobatidae</taxon>
        <taxon>Pelobates</taxon>
    </lineage>
</organism>
<feature type="coiled-coil region" evidence="2">
    <location>
        <begin position="288"/>
        <end position="329"/>
    </location>
</feature>
<dbReference type="PANTHER" id="PTHR31882">
    <property type="entry name" value="TNFAIP3-INTERACTING PROTEIN COILED COIL FAMILY MEMBER"/>
    <property type="match status" value="1"/>
</dbReference>
<protein>
    <recommendedName>
        <fullName evidence="6">TNFAIP3 interacting protein 3</fullName>
    </recommendedName>
</protein>
<evidence type="ECO:0000256" key="2">
    <source>
        <dbReference type="SAM" id="Coils"/>
    </source>
</evidence>